<dbReference type="InterPro" id="IPR001451">
    <property type="entry name" value="Hexapep"/>
</dbReference>
<dbReference type="RefSeq" id="WP_092676954.1">
    <property type="nucleotide sequence ID" value="NZ_FOGC01000009.1"/>
</dbReference>
<name>A0A1H9KDC9_9GAMM</name>
<dbReference type="GO" id="GO:0006535">
    <property type="term" value="P:cysteine biosynthetic process from serine"/>
    <property type="evidence" value="ECO:0007669"/>
    <property type="project" value="InterPro"/>
</dbReference>
<dbReference type="EC" id="2.3.1.30" evidence="4"/>
<dbReference type="GO" id="GO:0005737">
    <property type="term" value="C:cytoplasm"/>
    <property type="evidence" value="ECO:0007669"/>
    <property type="project" value="InterPro"/>
</dbReference>
<reference evidence="6" key="1">
    <citation type="submission" date="2016-10" db="EMBL/GenBank/DDBJ databases">
        <authorList>
            <person name="Varghese N."/>
            <person name="Submissions S."/>
        </authorList>
    </citation>
    <scope>NUCLEOTIDE SEQUENCE [LARGE SCALE GENOMIC DNA]</scope>
    <source>
        <strain evidence="6">8N4</strain>
    </source>
</reference>
<dbReference type="CDD" id="cd03354">
    <property type="entry name" value="LbH_SAT"/>
    <property type="match status" value="1"/>
</dbReference>
<dbReference type="AlphaFoldDB" id="A0A1H9KDC9"/>
<dbReference type="PIRSF" id="PIRSF000441">
    <property type="entry name" value="CysE"/>
    <property type="match status" value="1"/>
</dbReference>
<dbReference type="OrthoDB" id="7058950at2"/>
<sequence length="179" mass="20235">MSVDELKQCLHREVIGHNKKPFSWGKAIHSAYKKPKKRFVFWWRLANFLYLSKSRYRQKLAKRINRNLFFKYNTEIELGTQIGAGLTIGHQAGIVISRRCKIGENFTVRQNTTIGLKSDNSNTLTIGNNVNIGANSCIISEHVVIGDNVTIGAGAFVNHDIPANSTYYSVNHSCIRPKE</sequence>
<keyword evidence="2 4" id="KW-0808">Transferase</keyword>
<evidence type="ECO:0000256" key="4">
    <source>
        <dbReference type="PIRNR" id="PIRNR000441"/>
    </source>
</evidence>
<organism evidence="5 6">
    <name type="scientific">Rosenbergiella nectarea</name>
    <dbReference type="NCBI Taxonomy" id="988801"/>
    <lineage>
        <taxon>Bacteria</taxon>
        <taxon>Pseudomonadati</taxon>
        <taxon>Pseudomonadota</taxon>
        <taxon>Gammaproteobacteria</taxon>
        <taxon>Enterobacterales</taxon>
        <taxon>Erwiniaceae</taxon>
        <taxon>Rosenbergiella</taxon>
    </lineage>
</organism>
<keyword evidence="3 4" id="KW-0012">Acyltransferase</keyword>
<evidence type="ECO:0000313" key="5">
    <source>
        <dbReference type="EMBL" id="SEQ97058.1"/>
    </source>
</evidence>
<evidence type="ECO:0000313" key="6">
    <source>
        <dbReference type="Proteomes" id="UP000242515"/>
    </source>
</evidence>
<evidence type="ECO:0000256" key="2">
    <source>
        <dbReference type="ARBA" id="ARBA00022679"/>
    </source>
</evidence>
<dbReference type="InterPro" id="IPR005881">
    <property type="entry name" value="Ser_O-AcTrfase"/>
</dbReference>
<dbReference type="Pfam" id="PF14602">
    <property type="entry name" value="Hexapep_2"/>
    <property type="match status" value="1"/>
</dbReference>
<dbReference type="InterPro" id="IPR045304">
    <property type="entry name" value="LbH_SAT"/>
</dbReference>
<comment type="similarity">
    <text evidence="1 4">Belongs to the transferase hexapeptide repeat family.</text>
</comment>
<evidence type="ECO:0000256" key="1">
    <source>
        <dbReference type="ARBA" id="ARBA00007274"/>
    </source>
</evidence>
<dbReference type="PANTHER" id="PTHR42811">
    <property type="entry name" value="SERINE ACETYLTRANSFERASE"/>
    <property type="match status" value="1"/>
</dbReference>
<dbReference type="InterPro" id="IPR011004">
    <property type="entry name" value="Trimer_LpxA-like_sf"/>
</dbReference>
<proteinExistence type="inferred from homology"/>
<dbReference type="STRING" id="988801.SAMN05216522_10976"/>
<evidence type="ECO:0000256" key="3">
    <source>
        <dbReference type="ARBA" id="ARBA00023315"/>
    </source>
</evidence>
<keyword evidence="6" id="KW-1185">Reference proteome</keyword>
<gene>
    <name evidence="5" type="ORF">SAMN05216522_10976</name>
</gene>
<dbReference type="Gene3D" id="2.160.10.10">
    <property type="entry name" value="Hexapeptide repeat proteins"/>
    <property type="match status" value="1"/>
</dbReference>
<dbReference type="SUPFAM" id="SSF51161">
    <property type="entry name" value="Trimeric LpxA-like enzymes"/>
    <property type="match status" value="1"/>
</dbReference>
<dbReference type="Proteomes" id="UP000242515">
    <property type="component" value="Unassembled WGS sequence"/>
</dbReference>
<comment type="catalytic activity">
    <reaction evidence="4">
        <text>L-serine + acetyl-CoA = O-acetyl-L-serine + CoA</text>
        <dbReference type="Rhea" id="RHEA:24560"/>
        <dbReference type="ChEBI" id="CHEBI:33384"/>
        <dbReference type="ChEBI" id="CHEBI:57287"/>
        <dbReference type="ChEBI" id="CHEBI:57288"/>
        <dbReference type="ChEBI" id="CHEBI:58340"/>
        <dbReference type="EC" id="2.3.1.30"/>
    </reaction>
</comment>
<dbReference type="GO" id="GO:0009001">
    <property type="term" value="F:serine O-acetyltransferase activity"/>
    <property type="evidence" value="ECO:0007669"/>
    <property type="project" value="UniProtKB-EC"/>
</dbReference>
<accession>A0A1H9KDC9</accession>
<dbReference type="EMBL" id="FOGC01000009">
    <property type="protein sequence ID" value="SEQ97058.1"/>
    <property type="molecule type" value="Genomic_DNA"/>
</dbReference>
<protein>
    <recommendedName>
        <fullName evidence="4">Serine acetyltransferase</fullName>
        <ecNumber evidence="4">2.3.1.30</ecNumber>
    </recommendedName>
</protein>